<evidence type="ECO:0000256" key="1">
    <source>
        <dbReference type="SAM" id="MobiDB-lite"/>
    </source>
</evidence>
<dbReference type="KEGG" id="rub:GBA63_00810"/>
<evidence type="ECO:0000313" key="4">
    <source>
        <dbReference type="Proteomes" id="UP000501452"/>
    </source>
</evidence>
<dbReference type="SUPFAM" id="SSF109604">
    <property type="entry name" value="HD-domain/PDEase-like"/>
    <property type="match status" value="1"/>
</dbReference>
<feature type="domain" description="HD" evidence="2">
    <location>
        <begin position="31"/>
        <end position="102"/>
    </location>
</feature>
<keyword evidence="4" id="KW-1185">Reference proteome</keyword>
<organism evidence="3 4">
    <name type="scientific">Rubrobacter tropicus</name>
    <dbReference type="NCBI Taxonomy" id="2653851"/>
    <lineage>
        <taxon>Bacteria</taxon>
        <taxon>Bacillati</taxon>
        <taxon>Actinomycetota</taxon>
        <taxon>Rubrobacteria</taxon>
        <taxon>Rubrobacterales</taxon>
        <taxon>Rubrobacteraceae</taxon>
        <taxon>Rubrobacter</taxon>
    </lineage>
</organism>
<dbReference type="PANTHER" id="PTHR40202:SF1">
    <property type="entry name" value="HD DOMAIN-CONTAINING PROTEIN"/>
    <property type="match status" value="1"/>
</dbReference>
<dbReference type="AlphaFoldDB" id="A0A6G8Q4A4"/>
<dbReference type="Proteomes" id="UP000501452">
    <property type="component" value="Chromosome"/>
</dbReference>
<dbReference type="InterPro" id="IPR052567">
    <property type="entry name" value="OP_Dioxygenase"/>
</dbReference>
<dbReference type="RefSeq" id="WP_207957003.1">
    <property type="nucleotide sequence ID" value="NZ_CP045119.1"/>
</dbReference>
<proteinExistence type="predicted"/>
<feature type="region of interest" description="Disordered" evidence="1">
    <location>
        <begin position="119"/>
        <end position="145"/>
    </location>
</feature>
<accession>A0A6G8Q4A4</accession>
<sequence>MEASEANQKILAALRAAEHLPYDGEAVGQLQHALQCADLARCCGHGPEVVVAALLHDVGRSPVALRDLRAAGVTGGEHGALAGAWLRPLVGERVAWLAEQHVPAKRYLVATDPSYERSLSGTSRRTLEVQGGPMSPEEVAGFEGNPGWRDAAELRRWDDLAKDPDAETPPLEDFEEELWFVVSEHFGGRRLSGQSGIGYGTEDAQ</sequence>
<evidence type="ECO:0000313" key="3">
    <source>
        <dbReference type="EMBL" id="QIN81324.1"/>
    </source>
</evidence>
<protein>
    <submittedName>
        <fullName evidence="3">HD domain-containing protein</fullName>
    </submittedName>
</protein>
<dbReference type="InterPro" id="IPR006674">
    <property type="entry name" value="HD_domain"/>
</dbReference>
<gene>
    <name evidence="3" type="ORF">GBA63_00810</name>
</gene>
<evidence type="ECO:0000259" key="2">
    <source>
        <dbReference type="Pfam" id="PF01966"/>
    </source>
</evidence>
<reference evidence="3 4" key="1">
    <citation type="submission" date="2019-10" db="EMBL/GenBank/DDBJ databases">
        <title>Rubrobacter sp nov SCSIO 52090 isolated from a deep-sea sediment in the South China Sea.</title>
        <authorList>
            <person name="Chen R.W."/>
        </authorList>
    </citation>
    <scope>NUCLEOTIDE SEQUENCE [LARGE SCALE GENOMIC DNA]</scope>
    <source>
        <strain evidence="3 4">SCSIO 52909</strain>
    </source>
</reference>
<dbReference type="EMBL" id="CP045119">
    <property type="protein sequence ID" value="QIN81324.1"/>
    <property type="molecule type" value="Genomic_DNA"/>
</dbReference>
<dbReference type="Gene3D" id="1.10.3210.10">
    <property type="entry name" value="Hypothetical protein af1432"/>
    <property type="match status" value="1"/>
</dbReference>
<dbReference type="PANTHER" id="PTHR40202">
    <property type="match status" value="1"/>
</dbReference>
<name>A0A6G8Q4A4_9ACTN</name>
<dbReference type="Pfam" id="PF01966">
    <property type="entry name" value="HD"/>
    <property type="match status" value="1"/>
</dbReference>